<sequence length="679" mass="74692">MIDHASVEEEVLEPVDGPLGVVRSMSDVLSGVNSPIEEFADPLLERPDGDADLLEHNLIQSDTSSSKLYWPSRTSTVSTLVRNTMNRQSMSENEPMFDVTTSSSPLSGTLPTEILIGIYTYLNAKDFNAARRTSRRWMMASLNNSLLIAMLTRGGWLGDTVVNLSQLGEQCPTTSSSETWIISRRLSRQCALSSHWTGNGLDFGPVVVESGEIDFSDLANGYAPHKGRANGGLIFNASTCGKYLLVVKDTLIYVYGMGDGLLQPLTSVVCPRRVVSVSMNTSVGRDAVAALLEGRMGMVCELRFGRPSPRPASGDTCVEGDGYPPRRSAQPSTSIGDTSDLQYAIDSAEHTSPRVLRSFPYIQNPDTDTINAIELKAHDQGFNLRGTYDPSTHDHNAINQTWDLDLRGPVNDLRVDPDTTLLAHSIPIESGTSTFYRHLCSEDDPPRNVAICPQRRCVAFGCLAGIELHWIDALTGQSLSRWFPLTSPSDHLYFLSPRPGFESAKKLRLISSAAHPNDRPALVRKFFPAPLANSIWISFARESRRRQSYGCDHLQAVPLSDGHHVLFVDPPTDRLILGCDAPLGGPTKLLRKVILNPPENTDARRQPTHLQHVPRFYTAAADMSSGAQIVVAYGDIVVLYSIPPDVLALSRLEQAAESREMYNIPPFSPDGRHHDHWLN</sequence>
<reference evidence="3" key="1">
    <citation type="submission" date="2019-04" db="EMBL/GenBank/DDBJ databases">
        <title>Sequencing of skin fungus with MAO and IRED activity.</title>
        <authorList>
            <person name="Marsaioli A.J."/>
            <person name="Bonatto J.M.C."/>
            <person name="Reis Junior O."/>
        </authorList>
    </citation>
    <scope>NUCLEOTIDE SEQUENCE</scope>
    <source>
        <strain evidence="3">28M1</strain>
    </source>
</reference>
<gene>
    <name evidence="3" type="ORF">E8E12_005871</name>
</gene>
<protein>
    <recommendedName>
        <fullName evidence="2">F-box domain-containing protein</fullName>
    </recommendedName>
</protein>
<name>A0A9P5BXP9_9PLEO</name>
<comment type="caution">
    <text evidence="3">The sequence shown here is derived from an EMBL/GenBank/DDBJ whole genome shotgun (WGS) entry which is preliminary data.</text>
</comment>
<dbReference type="EMBL" id="SWKV01000065">
    <property type="protein sequence ID" value="KAF3034705.1"/>
    <property type="molecule type" value="Genomic_DNA"/>
</dbReference>
<feature type="region of interest" description="Disordered" evidence="1">
    <location>
        <begin position="305"/>
        <end position="338"/>
    </location>
</feature>
<proteinExistence type="predicted"/>
<feature type="compositionally biased region" description="Polar residues" evidence="1">
    <location>
        <begin position="329"/>
        <end position="338"/>
    </location>
</feature>
<organism evidence="3 4">
    <name type="scientific">Didymella heteroderae</name>
    <dbReference type="NCBI Taxonomy" id="1769908"/>
    <lineage>
        <taxon>Eukaryota</taxon>
        <taxon>Fungi</taxon>
        <taxon>Dikarya</taxon>
        <taxon>Ascomycota</taxon>
        <taxon>Pezizomycotina</taxon>
        <taxon>Dothideomycetes</taxon>
        <taxon>Pleosporomycetidae</taxon>
        <taxon>Pleosporales</taxon>
        <taxon>Pleosporineae</taxon>
        <taxon>Didymellaceae</taxon>
        <taxon>Didymella</taxon>
    </lineage>
</organism>
<evidence type="ECO:0000256" key="1">
    <source>
        <dbReference type="SAM" id="MobiDB-lite"/>
    </source>
</evidence>
<evidence type="ECO:0000259" key="2">
    <source>
        <dbReference type="Pfam" id="PF12937"/>
    </source>
</evidence>
<dbReference type="Proteomes" id="UP000758155">
    <property type="component" value="Unassembled WGS sequence"/>
</dbReference>
<dbReference type="OrthoDB" id="1689567at2759"/>
<evidence type="ECO:0000313" key="3">
    <source>
        <dbReference type="EMBL" id="KAF3034705.1"/>
    </source>
</evidence>
<dbReference type="Pfam" id="PF12937">
    <property type="entry name" value="F-box-like"/>
    <property type="match status" value="1"/>
</dbReference>
<keyword evidence="4" id="KW-1185">Reference proteome</keyword>
<dbReference type="CDD" id="cd09917">
    <property type="entry name" value="F-box_SF"/>
    <property type="match status" value="1"/>
</dbReference>
<accession>A0A9P5BXP9</accession>
<dbReference type="InterPro" id="IPR036047">
    <property type="entry name" value="F-box-like_dom_sf"/>
</dbReference>
<dbReference type="InterPro" id="IPR001810">
    <property type="entry name" value="F-box_dom"/>
</dbReference>
<dbReference type="SUPFAM" id="SSF82171">
    <property type="entry name" value="DPP6 N-terminal domain-like"/>
    <property type="match status" value="1"/>
</dbReference>
<evidence type="ECO:0000313" key="4">
    <source>
        <dbReference type="Proteomes" id="UP000758155"/>
    </source>
</evidence>
<dbReference type="AlphaFoldDB" id="A0A9P5BXP9"/>
<feature type="domain" description="F-box" evidence="2">
    <location>
        <begin position="109"/>
        <end position="146"/>
    </location>
</feature>
<dbReference type="Gene3D" id="1.20.1280.50">
    <property type="match status" value="1"/>
</dbReference>
<dbReference type="SUPFAM" id="SSF81383">
    <property type="entry name" value="F-box domain"/>
    <property type="match status" value="1"/>
</dbReference>